<dbReference type="Proteomes" id="UP001152485">
    <property type="component" value="Unassembled WGS sequence"/>
</dbReference>
<proteinExistence type="predicted"/>
<dbReference type="Proteomes" id="UP001152467">
    <property type="component" value="Unassembled WGS sequence"/>
</dbReference>
<evidence type="ECO:0008006" key="6">
    <source>
        <dbReference type="Google" id="ProtNLM"/>
    </source>
</evidence>
<keyword evidence="1" id="KW-0732">Signal</keyword>
<evidence type="ECO:0000313" key="4">
    <source>
        <dbReference type="Proteomes" id="UP001152467"/>
    </source>
</evidence>
<sequence length="144" mass="15376">MFKLLSLVVALSTVTSVSAQVEYMPSNASAESKICVIAAQHGLSAARTQAKKHGIFISRFSQSLTCNGQDIREMAQQANNVAVESVEKKIALVAKTSSAETELCIKAAKNGLASIALHGHKARSLRCNNIPVTEFVKQYGKTAI</sequence>
<dbReference type="EMBL" id="CAMAPC010000007">
    <property type="protein sequence ID" value="CAH9058868.1"/>
    <property type="molecule type" value="Genomic_DNA"/>
</dbReference>
<protein>
    <recommendedName>
        <fullName evidence="6">Exonuclease III</fullName>
    </recommendedName>
</protein>
<gene>
    <name evidence="3" type="ORF">PSECIP111854_02289</name>
    <name evidence="2" type="ORF">PSECIP111951_01746</name>
</gene>
<dbReference type="EMBL" id="CAMAPD010000007">
    <property type="protein sequence ID" value="CAH9057820.1"/>
    <property type="molecule type" value="Genomic_DNA"/>
</dbReference>
<accession>A0A9W4QYC7</accession>
<keyword evidence="4" id="KW-1185">Reference proteome</keyword>
<evidence type="ECO:0000256" key="1">
    <source>
        <dbReference type="SAM" id="SignalP"/>
    </source>
</evidence>
<feature type="signal peptide" evidence="1">
    <location>
        <begin position="1"/>
        <end position="19"/>
    </location>
</feature>
<evidence type="ECO:0000313" key="5">
    <source>
        <dbReference type="Proteomes" id="UP001152485"/>
    </source>
</evidence>
<dbReference type="RefSeq" id="WP_261592899.1">
    <property type="nucleotide sequence ID" value="NZ_CAMAPC010000007.1"/>
</dbReference>
<reference evidence="3 5" key="1">
    <citation type="submission" date="2022-07" db="EMBL/GenBank/DDBJ databases">
        <authorList>
            <person name="Criscuolo A."/>
        </authorList>
    </citation>
    <scope>NUCLEOTIDE SEQUENCE</scope>
    <source>
        <strain evidence="5">CIP 111951</strain>
        <strain evidence="3">CIP111854</strain>
        <strain evidence="2">CIP111951</strain>
    </source>
</reference>
<name>A0A9W4QYC7_9GAMM</name>
<evidence type="ECO:0000313" key="2">
    <source>
        <dbReference type="EMBL" id="CAH9057820.1"/>
    </source>
</evidence>
<evidence type="ECO:0000313" key="3">
    <source>
        <dbReference type="EMBL" id="CAH9058868.1"/>
    </source>
</evidence>
<organism evidence="3 4">
    <name type="scientific">Pseudoalteromonas holothuriae</name>
    <dbReference type="NCBI Taxonomy" id="2963714"/>
    <lineage>
        <taxon>Bacteria</taxon>
        <taxon>Pseudomonadati</taxon>
        <taxon>Pseudomonadota</taxon>
        <taxon>Gammaproteobacteria</taxon>
        <taxon>Alteromonadales</taxon>
        <taxon>Pseudoalteromonadaceae</taxon>
        <taxon>Pseudoalteromonas</taxon>
    </lineage>
</organism>
<dbReference type="AlphaFoldDB" id="A0A9W4QYC7"/>
<feature type="chain" id="PRO_5040792953" description="Exonuclease III" evidence="1">
    <location>
        <begin position="20"/>
        <end position="144"/>
    </location>
</feature>
<comment type="caution">
    <text evidence="3">The sequence shown here is derived from an EMBL/GenBank/DDBJ whole genome shotgun (WGS) entry which is preliminary data.</text>
</comment>